<proteinExistence type="predicted"/>
<accession>A0A060T6Y0</accession>
<organism evidence="2">
    <name type="scientific">Blastobotrys adeninivorans</name>
    <name type="common">Yeast</name>
    <name type="synonym">Arxula adeninivorans</name>
    <dbReference type="NCBI Taxonomy" id="409370"/>
    <lineage>
        <taxon>Eukaryota</taxon>
        <taxon>Fungi</taxon>
        <taxon>Dikarya</taxon>
        <taxon>Ascomycota</taxon>
        <taxon>Saccharomycotina</taxon>
        <taxon>Dipodascomycetes</taxon>
        <taxon>Dipodascales</taxon>
        <taxon>Trichomonascaceae</taxon>
        <taxon>Blastobotrys</taxon>
    </lineage>
</organism>
<sequence>MFANAEEIIRGKQNCSSKRSSTLIQDISVPPPFPFTFCYKNQQTRAPGPGCATGWLDKHARSLIYPCSSLCVALLTYYHCTNMPRASKADVDRKLDYLKRDTARLAAERKSVAASIYELSRSPSHDSRSLAQAQSYLDRLDHELNEREKEIRQLSSMSW</sequence>
<reference evidence="2" key="2">
    <citation type="submission" date="2014-06" db="EMBL/GenBank/DDBJ databases">
        <title>The complete genome of Blastobotrys (Arxula) adeninivorans LS3 - a yeast of biotechnological interest.</title>
        <authorList>
            <person name="Kunze G."/>
            <person name="Gaillardin C."/>
            <person name="Czernicka M."/>
            <person name="Durrens P."/>
            <person name="Martin T."/>
            <person name="Boer E."/>
            <person name="Gabaldon T."/>
            <person name="Cruz J."/>
            <person name="Talla E."/>
            <person name="Marck C."/>
            <person name="Goffeau A."/>
            <person name="Barbe V."/>
            <person name="Baret P."/>
            <person name="Baronian K."/>
            <person name="Beier S."/>
            <person name="Bleykasten C."/>
            <person name="Bode R."/>
            <person name="Casaregola S."/>
            <person name="Despons L."/>
            <person name="Fairhead C."/>
            <person name="Giersberg M."/>
            <person name="Gierski P."/>
            <person name="Hahnel U."/>
            <person name="Hartmann A."/>
            <person name="Jankowska D."/>
            <person name="Jubin C."/>
            <person name="Jung P."/>
            <person name="Lafontaine I."/>
            <person name="Leh-Louis V."/>
            <person name="Lemaire M."/>
            <person name="Marcet-Houben M."/>
            <person name="Mascher M."/>
            <person name="Morel G."/>
            <person name="Richard G.-F."/>
            <person name="Riechen J."/>
            <person name="Sacerdot C."/>
            <person name="Sarkar A."/>
            <person name="Savel G."/>
            <person name="Schacherer J."/>
            <person name="Sherman D."/>
            <person name="Straub M.-L."/>
            <person name="Stein N."/>
            <person name="Thierry A."/>
            <person name="Trautwein-Schult A."/>
            <person name="Westhof E."/>
            <person name="Worch S."/>
            <person name="Dujon B."/>
            <person name="Souciet J.-L."/>
            <person name="Wincker P."/>
            <person name="Scholz U."/>
            <person name="Neuveglise N."/>
        </authorList>
    </citation>
    <scope>NUCLEOTIDE SEQUENCE</scope>
    <source>
        <strain evidence="2">LS3</strain>
    </source>
</reference>
<evidence type="ECO:0000256" key="1">
    <source>
        <dbReference type="SAM" id="Coils"/>
    </source>
</evidence>
<name>A0A060T6Y0_BLAAD</name>
<feature type="coiled-coil region" evidence="1">
    <location>
        <begin position="130"/>
        <end position="157"/>
    </location>
</feature>
<dbReference type="EMBL" id="HG937692">
    <property type="protein sequence ID" value="CDP36673.1"/>
    <property type="molecule type" value="Genomic_DNA"/>
</dbReference>
<gene>
    <name evidence="2" type="ORF">GNLVRS02_ARAD1B18392g</name>
</gene>
<dbReference type="AlphaFoldDB" id="A0A060T6Y0"/>
<reference evidence="2" key="1">
    <citation type="submission" date="2014-02" db="EMBL/GenBank/DDBJ databases">
        <authorList>
            <person name="Genoscope - CEA"/>
        </authorList>
    </citation>
    <scope>NUCLEOTIDE SEQUENCE</scope>
    <source>
        <strain evidence="2">LS3</strain>
    </source>
</reference>
<evidence type="ECO:0000313" key="2">
    <source>
        <dbReference type="EMBL" id="CDP36673.1"/>
    </source>
</evidence>
<keyword evidence="1" id="KW-0175">Coiled coil</keyword>
<protein>
    <submittedName>
        <fullName evidence="2">ARAD1B18392p</fullName>
    </submittedName>
</protein>